<dbReference type="EMBL" id="FCOX02000225">
    <property type="protein sequence ID" value="SAL07460.1"/>
    <property type="molecule type" value="Genomic_DNA"/>
</dbReference>
<accession>A0A158EL51</accession>
<evidence type="ECO:0000313" key="1">
    <source>
        <dbReference type="EMBL" id="SAL07460.1"/>
    </source>
</evidence>
<dbReference type="AlphaFoldDB" id="A0A158EL51"/>
<reference evidence="1" key="1">
    <citation type="submission" date="2016-01" db="EMBL/GenBank/DDBJ databases">
        <authorList>
            <person name="Peeters C."/>
        </authorList>
    </citation>
    <scope>NUCLEOTIDE SEQUENCE</scope>
    <source>
        <strain evidence="1">LMG 29321</strain>
    </source>
</reference>
<proteinExistence type="predicted"/>
<keyword evidence="2" id="KW-1185">Reference proteome</keyword>
<sequence>MAESLRRSASNLNQAAQNINQPVDKDRLHDLAAEISSLKHAFNPLASADEDAHAQLAALAQTFRGHKNDQQFIAELLKCCHDSAFLSFSLSAQQKVNHFLERAGRISHFLSRLYSAPRDESQVAIVKDALQLGSAQSQSYFLDDLLTNHSWIESYCEILRSNWGSRSIFYNEFVYRYPALSAAALMNGPHWEGFVEIASKDKRADIYLAEMPDPEHSLAELANSHNFDGVGYYVRALRRLVECASPNAQPWQSRQILEGIRKFQSSLMLFGKVVRNNAIYNFLKSMRPDVYRSLKELKAYLRDRATRAAGGRTG</sequence>
<organism evidence="1 2">
    <name type="scientific">Caballeronia calidae</name>
    <dbReference type="NCBI Taxonomy" id="1777139"/>
    <lineage>
        <taxon>Bacteria</taxon>
        <taxon>Pseudomonadati</taxon>
        <taxon>Pseudomonadota</taxon>
        <taxon>Betaproteobacteria</taxon>
        <taxon>Burkholderiales</taxon>
        <taxon>Burkholderiaceae</taxon>
        <taxon>Caballeronia</taxon>
    </lineage>
</organism>
<name>A0A158EL51_9BURK</name>
<dbReference type="Proteomes" id="UP000071859">
    <property type="component" value="Unassembled WGS sequence"/>
</dbReference>
<gene>
    <name evidence="1" type="ORF">AWB78_08589</name>
</gene>
<protein>
    <submittedName>
        <fullName evidence="1">Uncharacterized protein</fullName>
    </submittedName>
</protein>
<evidence type="ECO:0000313" key="2">
    <source>
        <dbReference type="Proteomes" id="UP000071859"/>
    </source>
</evidence>
<comment type="caution">
    <text evidence="1">The sequence shown here is derived from an EMBL/GenBank/DDBJ whole genome shotgun (WGS) entry which is preliminary data.</text>
</comment>